<comment type="caution">
    <text evidence="2">The sequence shown here is derived from an EMBL/GenBank/DDBJ whole genome shotgun (WGS) entry which is preliminary data.</text>
</comment>
<evidence type="ECO:0000313" key="2">
    <source>
        <dbReference type="EMBL" id="RZF47875.1"/>
    </source>
</evidence>
<name>A0A482XNZ8_LAOST</name>
<keyword evidence="1" id="KW-0812">Transmembrane</keyword>
<dbReference type="AlphaFoldDB" id="A0A482XNZ8"/>
<keyword evidence="3" id="KW-1185">Reference proteome</keyword>
<gene>
    <name evidence="2" type="ORF">LSTR_LSTR007872</name>
</gene>
<dbReference type="InParanoid" id="A0A482XNZ8"/>
<keyword evidence="1" id="KW-1133">Transmembrane helix</keyword>
<evidence type="ECO:0000313" key="3">
    <source>
        <dbReference type="Proteomes" id="UP000291343"/>
    </source>
</evidence>
<accession>A0A482XNZ8</accession>
<dbReference type="Proteomes" id="UP000291343">
    <property type="component" value="Unassembled WGS sequence"/>
</dbReference>
<dbReference type="EMBL" id="QKKF02003003">
    <property type="protein sequence ID" value="RZF47875.1"/>
    <property type="molecule type" value="Genomic_DNA"/>
</dbReference>
<protein>
    <submittedName>
        <fullName evidence="2">Uncharacterized protein</fullName>
    </submittedName>
</protein>
<feature type="transmembrane region" description="Helical" evidence="1">
    <location>
        <begin position="12"/>
        <end position="33"/>
    </location>
</feature>
<sequence>MIPLETLDQYMTLVVALGGVYLMFMFFVLLCFLRKFSTEPVENFIGQRPMELRTISNPYRYSSVNQQSVRCPSYATRSNRSYSTRNSTKVSKVPTKKITYGRIDLSQMERLATL</sequence>
<proteinExistence type="predicted"/>
<reference evidence="2 3" key="1">
    <citation type="journal article" date="2017" name="Gigascience">
        <title>Genome sequence of the small brown planthopper, Laodelphax striatellus.</title>
        <authorList>
            <person name="Zhu J."/>
            <person name="Jiang F."/>
            <person name="Wang X."/>
            <person name="Yang P."/>
            <person name="Bao Y."/>
            <person name="Zhao W."/>
            <person name="Wang W."/>
            <person name="Lu H."/>
            <person name="Wang Q."/>
            <person name="Cui N."/>
            <person name="Li J."/>
            <person name="Chen X."/>
            <person name="Luo L."/>
            <person name="Yu J."/>
            <person name="Kang L."/>
            <person name="Cui F."/>
        </authorList>
    </citation>
    <scope>NUCLEOTIDE SEQUENCE [LARGE SCALE GENOMIC DNA]</scope>
    <source>
        <strain evidence="2">Lst14</strain>
    </source>
</reference>
<evidence type="ECO:0000256" key="1">
    <source>
        <dbReference type="SAM" id="Phobius"/>
    </source>
</evidence>
<keyword evidence="1" id="KW-0472">Membrane</keyword>
<organism evidence="2 3">
    <name type="scientific">Laodelphax striatellus</name>
    <name type="common">Small brown planthopper</name>
    <name type="synonym">Delphax striatella</name>
    <dbReference type="NCBI Taxonomy" id="195883"/>
    <lineage>
        <taxon>Eukaryota</taxon>
        <taxon>Metazoa</taxon>
        <taxon>Ecdysozoa</taxon>
        <taxon>Arthropoda</taxon>
        <taxon>Hexapoda</taxon>
        <taxon>Insecta</taxon>
        <taxon>Pterygota</taxon>
        <taxon>Neoptera</taxon>
        <taxon>Paraneoptera</taxon>
        <taxon>Hemiptera</taxon>
        <taxon>Auchenorrhyncha</taxon>
        <taxon>Fulgoroidea</taxon>
        <taxon>Delphacidae</taxon>
        <taxon>Criomorphinae</taxon>
        <taxon>Laodelphax</taxon>
    </lineage>
</organism>